<name>A0A1S3JM69_LINAN</name>
<evidence type="ECO:0000256" key="1">
    <source>
        <dbReference type="SAM" id="MobiDB-lite"/>
    </source>
</evidence>
<keyword evidence="2" id="KW-1185">Reference proteome</keyword>
<dbReference type="AlphaFoldDB" id="A0A1S3JM69"/>
<accession>A0A1S3JM69</accession>
<dbReference type="Proteomes" id="UP000085678">
    <property type="component" value="Unplaced"/>
</dbReference>
<dbReference type="KEGG" id="lak:106174460"/>
<dbReference type="RefSeq" id="XP_013411483.1">
    <property type="nucleotide sequence ID" value="XM_013556029.1"/>
</dbReference>
<organism evidence="2 3">
    <name type="scientific">Lingula anatina</name>
    <name type="common">Brachiopod</name>
    <name type="synonym">Lingula unguis</name>
    <dbReference type="NCBI Taxonomy" id="7574"/>
    <lineage>
        <taxon>Eukaryota</taxon>
        <taxon>Metazoa</taxon>
        <taxon>Spiralia</taxon>
        <taxon>Lophotrochozoa</taxon>
        <taxon>Brachiopoda</taxon>
        <taxon>Linguliformea</taxon>
        <taxon>Lingulata</taxon>
        <taxon>Lingulida</taxon>
        <taxon>Linguloidea</taxon>
        <taxon>Lingulidae</taxon>
        <taxon>Lingula</taxon>
    </lineage>
</organism>
<protein>
    <submittedName>
        <fullName evidence="3">Uncharacterized protein LOC106174460</fullName>
    </submittedName>
</protein>
<dbReference type="GeneID" id="106174460"/>
<proteinExistence type="predicted"/>
<reference evidence="3" key="1">
    <citation type="submission" date="2025-08" db="UniProtKB">
        <authorList>
            <consortium name="RefSeq"/>
        </authorList>
    </citation>
    <scope>IDENTIFICATION</scope>
    <source>
        <tissue evidence="3">Gonads</tissue>
    </source>
</reference>
<sequence>MGVVWSRMKRRVDVNNNDNDHEQVSTPGSENHIENEDADGADVATEGASHTAATLLTLSRKKPAVCLSRSKMKEYPFWNSPFLEDYRVKNKTMQIILYGFPNRNIEELFSARDVKFPSYFLNLINRPLRVTLTSFGPEFEVEDNPEAAILRKHVRYLNLYFERHPPMNGELKVIVEEVWRSNVISRRKRSREMFTLILRVGINRQELWLTGLDFTLILRNNHPDFPLMSTSPGGSICSGTYFRVLDTGAPAGDISWNVDAQPKRAEEGERWAFNVR</sequence>
<gene>
    <name evidence="3" type="primary">LOC106174460</name>
</gene>
<evidence type="ECO:0000313" key="3">
    <source>
        <dbReference type="RefSeq" id="XP_013411483.1"/>
    </source>
</evidence>
<feature type="region of interest" description="Disordered" evidence="1">
    <location>
        <begin position="11"/>
        <end position="35"/>
    </location>
</feature>
<dbReference type="InParanoid" id="A0A1S3JM69"/>
<evidence type="ECO:0000313" key="2">
    <source>
        <dbReference type="Proteomes" id="UP000085678"/>
    </source>
</evidence>